<comment type="caution">
    <text evidence="1">The sequence shown here is derived from an EMBL/GenBank/DDBJ whole genome shotgun (WGS) entry which is preliminary data.</text>
</comment>
<dbReference type="EMBL" id="MU250529">
    <property type="protein sequence ID" value="KAG7448639.1"/>
    <property type="molecule type" value="Genomic_DNA"/>
</dbReference>
<sequence length="427" mass="48255">MSTLPQEVIDYIICHLHDDLQSCKACLQAHRCMQDAAYTQVFRTIPIVQPATILDNSGTYIVRRFRRFYDLLKASPHIALYVRKLILWEEATQLQRRQYRRGWMHTEQDLARLLVSLPRLQALHLDGHNDYLSWQDMTDAVKQGITTVLLLPTLRSVVVQRFNDFPISTVLSSRSLTYLGVLHCDGLFLDRDPTTTPVEELLLHDISMTLLRWLSSPTASGCLSSLTSLTLWPSKEQNISFPLHLHRVSDDILSAAPNLVNLVFAPIAYQARYNPSNDSIIHLTNNHKLETFELCMDIKFVGNTRSDFVAWAAMTINTIPSEAPLRSIVLRGDAAKRVEHQPVISCGWEQFDDAAIRATSKVVISLEGIAAFAQEEVASSLQVPRLREKGILEIMMGSVNKSVGKGFWNSNDPFRANEQNVYRSGGL</sequence>
<gene>
    <name evidence="1" type="ORF">BT62DRAFT_1003352</name>
</gene>
<dbReference type="OrthoDB" id="2745898at2759"/>
<evidence type="ECO:0000313" key="1">
    <source>
        <dbReference type="EMBL" id="KAG7448639.1"/>
    </source>
</evidence>
<proteinExistence type="predicted"/>
<evidence type="ECO:0000313" key="2">
    <source>
        <dbReference type="Proteomes" id="UP000812287"/>
    </source>
</evidence>
<dbReference type="Proteomes" id="UP000812287">
    <property type="component" value="Unassembled WGS sequence"/>
</dbReference>
<dbReference type="GeneID" id="66099220"/>
<dbReference type="RefSeq" id="XP_043042139.1">
    <property type="nucleotide sequence ID" value="XM_043176933.1"/>
</dbReference>
<dbReference type="AlphaFoldDB" id="A0A9P8AUL9"/>
<name>A0A9P8AUL9_9AGAR</name>
<organism evidence="1 2">
    <name type="scientific">Guyanagaster necrorhizus</name>
    <dbReference type="NCBI Taxonomy" id="856835"/>
    <lineage>
        <taxon>Eukaryota</taxon>
        <taxon>Fungi</taxon>
        <taxon>Dikarya</taxon>
        <taxon>Basidiomycota</taxon>
        <taxon>Agaricomycotina</taxon>
        <taxon>Agaricomycetes</taxon>
        <taxon>Agaricomycetidae</taxon>
        <taxon>Agaricales</taxon>
        <taxon>Marasmiineae</taxon>
        <taxon>Physalacriaceae</taxon>
        <taxon>Guyanagaster</taxon>
    </lineage>
</organism>
<protein>
    <submittedName>
        <fullName evidence="1">Uncharacterized protein</fullName>
    </submittedName>
</protein>
<keyword evidence="2" id="KW-1185">Reference proteome</keyword>
<reference evidence="1" key="1">
    <citation type="submission" date="2020-11" db="EMBL/GenBank/DDBJ databases">
        <title>Adaptations for nitrogen fixation in a non-lichenized fungal sporocarp promotes dispersal by wood-feeding termites.</title>
        <authorList>
            <consortium name="DOE Joint Genome Institute"/>
            <person name="Koch R.A."/>
            <person name="Yoon G."/>
            <person name="Arayal U."/>
            <person name="Lail K."/>
            <person name="Amirebrahimi M."/>
            <person name="Labutti K."/>
            <person name="Lipzen A."/>
            <person name="Riley R."/>
            <person name="Barry K."/>
            <person name="Henrissat B."/>
            <person name="Grigoriev I.V."/>
            <person name="Herr J.R."/>
            <person name="Aime M.C."/>
        </authorList>
    </citation>
    <scope>NUCLEOTIDE SEQUENCE</scope>
    <source>
        <strain evidence="1">MCA 3950</strain>
    </source>
</reference>
<accession>A0A9P8AUL9</accession>